<evidence type="ECO:0000313" key="2">
    <source>
        <dbReference type="EMBL" id="RDI74743.1"/>
    </source>
</evidence>
<proteinExistence type="predicted"/>
<dbReference type="OrthoDB" id="9765468at2"/>
<dbReference type="EMBL" id="QQZY01000003">
    <property type="protein sequence ID" value="RDI74743.1"/>
    <property type="molecule type" value="Genomic_DNA"/>
</dbReference>
<dbReference type="InterPro" id="IPR008279">
    <property type="entry name" value="PEP-util_enz_mobile_dom"/>
</dbReference>
<sequence>MSDRAPANFQSPFEVETPEGAEGWQRLYPYYACFSEDRRAFEDEKFWFHDSMHYPEPMYPFDLLMPENTWLILNQNTTKVFVVPTALGLDHRVVNGYVYVSPTMITDPDEIARRAAYFNPRAGHYFENWDEIYENWVAKANDCRQRLTRITFEPLPDVEPDEVVTQARELTSGFHLARSYNELLENVQEMAYLHFEMLGLGYGAYMTFRELCQRAFPGISDQNVAKMVAGIDILMFRPDDELRKLARLGVELGLVDQLARGDTPEAVLSAVAQAPRGDEWIAALETAKEPWFWFSTGAGLTHGDRAWIDDLRTPFGALKTYVEKLVRGDEIDRPLEGVQAERDRITSEYRALLGSDDDRAAFDGLVALARTVYPFVENHNFYAEHQHYSLFWNKVRELGAVFAAHGFLDDKEDVFLLQRHEVHPALADLITGWATETPDRRAYWQREVADRKRIMEALRRWSPPPALGKVPDSITEPFTVMLWGITEETVDRWRNAGGDDSGVLQGIGAAPGVAEGPARVIFSAAELEDVEDGEILVCPITAPSWAPVFSRIKAAVSDIGGIMAHAAIVSREYGLPAVVGTGFGTKRIRTGQRLRVDGAAGTVEILEDDTGA</sequence>
<dbReference type="AlphaFoldDB" id="A0A7M2YX83"/>
<dbReference type="InterPro" id="IPR051549">
    <property type="entry name" value="PEP_Utilizing_Enz"/>
</dbReference>
<dbReference type="SUPFAM" id="SSF52009">
    <property type="entry name" value="Phosphohistidine domain"/>
    <property type="match status" value="1"/>
</dbReference>
<organism evidence="2 3">
    <name type="scientific">Gaiella occulta</name>
    <dbReference type="NCBI Taxonomy" id="1002870"/>
    <lineage>
        <taxon>Bacteria</taxon>
        <taxon>Bacillati</taxon>
        <taxon>Actinomycetota</taxon>
        <taxon>Thermoleophilia</taxon>
        <taxon>Gaiellales</taxon>
        <taxon>Gaiellaceae</taxon>
        <taxon>Gaiella</taxon>
    </lineage>
</organism>
<dbReference type="NCBIfam" id="NF006150">
    <property type="entry name" value="PRK08296.1-2"/>
    <property type="match status" value="1"/>
</dbReference>
<dbReference type="NCBIfam" id="NF006151">
    <property type="entry name" value="PRK08296.1-3"/>
    <property type="match status" value="1"/>
</dbReference>
<evidence type="ECO:0000313" key="3">
    <source>
        <dbReference type="Proteomes" id="UP000254134"/>
    </source>
</evidence>
<accession>A0A7M2YX83</accession>
<dbReference type="GO" id="GO:0016772">
    <property type="term" value="F:transferase activity, transferring phosphorus-containing groups"/>
    <property type="evidence" value="ECO:0007669"/>
    <property type="project" value="InterPro"/>
</dbReference>
<gene>
    <name evidence="2" type="ORF">Gocc_1632</name>
</gene>
<keyword evidence="3" id="KW-1185">Reference proteome</keyword>
<dbReference type="Gene3D" id="3.50.30.10">
    <property type="entry name" value="Phosphohistidine domain"/>
    <property type="match status" value="1"/>
</dbReference>
<dbReference type="InterPro" id="IPR036637">
    <property type="entry name" value="Phosphohistidine_dom_sf"/>
</dbReference>
<protein>
    <submittedName>
        <fullName evidence="2">PEP-utilizing enzyme</fullName>
    </submittedName>
</protein>
<feature type="domain" description="PEP-utilising enzyme mobile" evidence="1">
    <location>
        <begin position="531"/>
        <end position="601"/>
    </location>
</feature>
<dbReference type="PANTHER" id="PTHR43615">
    <property type="entry name" value="PHOSPHOENOLPYRUVATE SYNTHASE-RELATED"/>
    <property type="match status" value="1"/>
</dbReference>
<dbReference type="NCBIfam" id="NF006153">
    <property type="entry name" value="PRK08296.1-5"/>
    <property type="match status" value="1"/>
</dbReference>
<name>A0A7M2YX83_9ACTN</name>
<reference evidence="2 3" key="1">
    <citation type="submission" date="2018-07" db="EMBL/GenBank/DDBJ databases">
        <title>High-quality-draft genome sequence of Gaiella occulta.</title>
        <authorList>
            <person name="Severino R."/>
            <person name="Froufe H.J.C."/>
            <person name="Rainey F.A."/>
            <person name="Barroso C."/>
            <person name="Albuquerque L."/>
            <person name="Lobo-Da-Cunha A."/>
            <person name="Da Costa M.S."/>
            <person name="Egas C."/>
        </authorList>
    </citation>
    <scope>NUCLEOTIDE SEQUENCE [LARGE SCALE GENOMIC DNA]</scope>
    <source>
        <strain evidence="2 3">F2-233</strain>
    </source>
</reference>
<reference evidence="3" key="2">
    <citation type="journal article" date="2019" name="MicrobiologyOpen">
        <title>High-quality draft genome sequence of Gaiella occulta isolated from a 150 meter deep mineral water borehole and comparison with the genome sequences of other deep-branching lineages of the phylum Actinobacteria.</title>
        <authorList>
            <person name="Severino R."/>
            <person name="Froufe H.J.C."/>
            <person name="Barroso C."/>
            <person name="Albuquerque L."/>
            <person name="Lobo-da-Cunha A."/>
            <person name="da Costa M.S."/>
            <person name="Egas C."/>
        </authorList>
    </citation>
    <scope>NUCLEOTIDE SEQUENCE [LARGE SCALE GENOMIC DNA]</scope>
    <source>
        <strain evidence="3">F2-233</strain>
    </source>
</reference>
<comment type="caution">
    <text evidence="2">The sequence shown here is derived from an EMBL/GenBank/DDBJ whole genome shotgun (WGS) entry which is preliminary data.</text>
</comment>
<dbReference type="PANTHER" id="PTHR43615:SF1">
    <property type="entry name" value="PPDK_N DOMAIN-CONTAINING PROTEIN"/>
    <property type="match status" value="1"/>
</dbReference>
<dbReference type="Pfam" id="PF00391">
    <property type="entry name" value="PEP-utilizers"/>
    <property type="match status" value="1"/>
</dbReference>
<evidence type="ECO:0000259" key="1">
    <source>
        <dbReference type="Pfam" id="PF00391"/>
    </source>
</evidence>
<dbReference type="RefSeq" id="WP_114796043.1">
    <property type="nucleotide sequence ID" value="NZ_QQZY01000003.1"/>
</dbReference>
<dbReference type="Proteomes" id="UP000254134">
    <property type="component" value="Unassembled WGS sequence"/>
</dbReference>